<feature type="transmembrane region" description="Helical" evidence="5">
    <location>
        <begin position="170"/>
        <end position="188"/>
    </location>
</feature>
<dbReference type="SUPFAM" id="SSF103473">
    <property type="entry name" value="MFS general substrate transporter"/>
    <property type="match status" value="1"/>
</dbReference>
<evidence type="ECO:0000256" key="5">
    <source>
        <dbReference type="SAM" id="Phobius"/>
    </source>
</evidence>
<name>A0A7W7YH13_9BACT</name>
<dbReference type="Proteomes" id="UP000590740">
    <property type="component" value="Unassembled WGS sequence"/>
</dbReference>
<dbReference type="Pfam" id="PF07690">
    <property type="entry name" value="MFS_1"/>
    <property type="match status" value="1"/>
</dbReference>
<keyword evidence="2 5" id="KW-0812">Transmembrane</keyword>
<dbReference type="Gene3D" id="1.20.1250.20">
    <property type="entry name" value="MFS general substrate transporter like domains"/>
    <property type="match status" value="2"/>
</dbReference>
<dbReference type="InterPro" id="IPR011701">
    <property type="entry name" value="MFS"/>
</dbReference>
<feature type="transmembrane region" description="Helical" evidence="5">
    <location>
        <begin position="371"/>
        <end position="391"/>
    </location>
</feature>
<feature type="transmembrane region" description="Helical" evidence="5">
    <location>
        <begin position="105"/>
        <end position="123"/>
    </location>
</feature>
<comment type="caution">
    <text evidence="7">The sequence shown here is derived from an EMBL/GenBank/DDBJ whole genome shotgun (WGS) entry which is preliminary data.</text>
</comment>
<evidence type="ECO:0000313" key="7">
    <source>
        <dbReference type="EMBL" id="MBB5035700.1"/>
    </source>
</evidence>
<feature type="transmembrane region" description="Helical" evidence="5">
    <location>
        <begin position="307"/>
        <end position="326"/>
    </location>
</feature>
<keyword evidence="3 5" id="KW-1133">Transmembrane helix</keyword>
<evidence type="ECO:0000256" key="3">
    <source>
        <dbReference type="ARBA" id="ARBA00022989"/>
    </source>
</evidence>
<dbReference type="InterPro" id="IPR036259">
    <property type="entry name" value="MFS_trans_sf"/>
</dbReference>
<dbReference type="GO" id="GO:0016020">
    <property type="term" value="C:membrane"/>
    <property type="evidence" value="ECO:0007669"/>
    <property type="project" value="UniProtKB-SubCell"/>
</dbReference>
<dbReference type="PROSITE" id="PS50850">
    <property type="entry name" value="MFS"/>
    <property type="match status" value="1"/>
</dbReference>
<dbReference type="GO" id="GO:0022857">
    <property type="term" value="F:transmembrane transporter activity"/>
    <property type="evidence" value="ECO:0007669"/>
    <property type="project" value="InterPro"/>
</dbReference>
<evidence type="ECO:0000259" key="6">
    <source>
        <dbReference type="PROSITE" id="PS50850"/>
    </source>
</evidence>
<dbReference type="RefSeq" id="WP_184344757.1">
    <property type="nucleotide sequence ID" value="NZ_JACHIG010000024.1"/>
</dbReference>
<protein>
    <submittedName>
        <fullName evidence="7">MFS family permease</fullName>
    </submittedName>
</protein>
<dbReference type="PANTHER" id="PTHR11662">
    <property type="entry name" value="SOLUTE CARRIER FAMILY 17"/>
    <property type="match status" value="1"/>
</dbReference>
<evidence type="ECO:0000256" key="2">
    <source>
        <dbReference type="ARBA" id="ARBA00022692"/>
    </source>
</evidence>
<reference evidence="7 8" key="1">
    <citation type="submission" date="2020-08" db="EMBL/GenBank/DDBJ databases">
        <title>Genomic Encyclopedia of Type Strains, Phase IV (KMG-IV): sequencing the most valuable type-strain genomes for metagenomic binning, comparative biology and taxonomic classification.</title>
        <authorList>
            <person name="Goeker M."/>
        </authorList>
    </citation>
    <scope>NUCLEOTIDE SEQUENCE [LARGE SCALE GENOMIC DNA]</scope>
    <source>
        <strain evidence="7 8">DSM 12252</strain>
    </source>
</reference>
<feature type="transmembrane region" description="Helical" evidence="5">
    <location>
        <begin position="144"/>
        <end position="164"/>
    </location>
</feature>
<dbReference type="AlphaFoldDB" id="A0A7W7YH13"/>
<keyword evidence="8" id="KW-1185">Reference proteome</keyword>
<keyword evidence="4 5" id="KW-0472">Membrane</keyword>
<dbReference type="InterPro" id="IPR050382">
    <property type="entry name" value="MFS_Na/Anion_cotransporter"/>
</dbReference>
<feature type="transmembrane region" description="Helical" evidence="5">
    <location>
        <begin position="398"/>
        <end position="416"/>
    </location>
</feature>
<evidence type="ECO:0000256" key="1">
    <source>
        <dbReference type="ARBA" id="ARBA00004141"/>
    </source>
</evidence>
<dbReference type="EMBL" id="JACHIG010000024">
    <property type="protein sequence ID" value="MBB5035700.1"/>
    <property type="molecule type" value="Genomic_DNA"/>
</dbReference>
<gene>
    <name evidence="7" type="ORF">HNQ65_005314</name>
</gene>
<accession>A0A7W7YH13</accession>
<evidence type="ECO:0000313" key="8">
    <source>
        <dbReference type="Proteomes" id="UP000590740"/>
    </source>
</evidence>
<proteinExistence type="predicted"/>
<organism evidence="7 8">
    <name type="scientific">Prosthecobacter vanneervenii</name>
    <dbReference type="NCBI Taxonomy" id="48466"/>
    <lineage>
        <taxon>Bacteria</taxon>
        <taxon>Pseudomonadati</taxon>
        <taxon>Verrucomicrobiota</taxon>
        <taxon>Verrucomicrobiia</taxon>
        <taxon>Verrucomicrobiales</taxon>
        <taxon>Verrucomicrobiaceae</taxon>
        <taxon>Prosthecobacter</taxon>
    </lineage>
</organism>
<evidence type="ECO:0000256" key="4">
    <source>
        <dbReference type="ARBA" id="ARBA00023136"/>
    </source>
</evidence>
<feature type="transmembrane region" description="Helical" evidence="5">
    <location>
        <begin position="271"/>
        <end position="295"/>
    </location>
</feature>
<sequence length="424" mass="46983">MESALQPSRTRYGVIVFAVLLGIIHYIDRVCISKARPFIQHDLGLDDTQMGYVFSAFTLAYALFEIPGGWLGDKWGPRRVLLRVVMFWSVFTAATGYAWNLASMTVCRFLFGAGEAGGFPNIAKMFSVWLPQREHGVAQGITWLAARWGGAFTPLLVVWVLGFVSWRMTFVIFAGLGVIWAVCFYVWFRDNPKDHKGVNAAECELLEEAQKNLSGGHASIPWKRLLTTKSVLLLWLYYFCISYVWYFYITWMPKYMELKLQMDMKDTWTSILNGLPLFLGGIGCFLGGVVARRMAAKSGSLSKARRTLGVLGMLAAGGMIVLATLMKNPVYAMLALGFSGFFNDLSMPGAWGACMEVGGKLAGSVSGSMNMVGNLGGALGGVAVPWLMNLMNQSWDKVLYVAAFTYVIAAVCWMFIDSDDRLEE</sequence>
<feature type="domain" description="Major facilitator superfamily (MFS) profile" evidence="6">
    <location>
        <begin position="14"/>
        <end position="421"/>
    </location>
</feature>
<feature type="transmembrane region" description="Helical" evidence="5">
    <location>
        <begin position="80"/>
        <end position="99"/>
    </location>
</feature>
<feature type="transmembrane region" description="Helical" evidence="5">
    <location>
        <begin position="50"/>
        <end position="68"/>
    </location>
</feature>
<dbReference type="PANTHER" id="PTHR11662:SF399">
    <property type="entry name" value="FI19708P1-RELATED"/>
    <property type="match status" value="1"/>
</dbReference>
<feature type="transmembrane region" description="Helical" evidence="5">
    <location>
        <begin position="12"/>
        <end position="30"/>
    </location>
</feature>
<dbReference type="CDD" id="cd17319">
    <property type="entry name" value="MFS_ExuT_GudP_like"/>
    <property type="match status" value="1"/>
</dbReference>
<dbReference type="InterPro" id="IPR020846">
    <property type="entry name" value="MFS_dom"/>
</dbReference>
<feature type="transmembrane region" description="Helical" evidence="5">
    <location>
        <begin position="231"/>
        <end position="251"/>
    </location>
</feature>
<comment type="subcellular location">
    <subcellularLocation>
        <location evidence="1">Membrane</location>
        <topology evidence="1">Multi-pass membrane protein</topology>
    </subcellularLocation>
</comment>